<feature type="transmembrane region" description="Helical" evidence="1">
    <location>
        <begin position="111"/>
        <end position="139"/>
    </location>
</feature>
<feature type="transmembrane region" description="Helical" evidence="1">
    <location>
        <begin position="151"/>
        <end position="176"/>
    </location>
</feature>
<feature type="transmembrane region" description="Helical" evidence="1">
    <location>
        <begin position="21"/>
        <end position="42"/>
    </location>
</feature>
<evidence type="ECO:0000313" key="2">
    <source>
        <dbReference type="EMBL" id="QUI24819.1"/>
    </source>
</evidence>
<keyword evidence="1" id="KW-0472">Membrane</keyword>
<reference evidence="2" key="1">
    <citation type="submission" date="2020-07" db="EMBL/GenBank/DDBJ databases">
        <title>Vallitalea pronyensis genome.</title>
        <authorList>
            <person name="Postec A."/>
        </authorList>
    </citation>
    <scope>NUCLEOTIDE SEQUENCE</scope>
    <source>
        <strain evidence="2">FatNI3</strain>
    </source>
</reference>
<sequence>MKAYMAFTKKEFCGCLRTYKLLIILIVFTFIGMISPITAKIMPDIIDTFMPDNIHFNLPEPTAFDAWAQFFKNMTQMGLIILVIMFSGIMTKEYHQGTLIHVLTKGLPRHVVILSKFTMTVVLWTVSYLLCFLVTYAYTLYFWSNDTVSNLIFSVMCLWVFGILLLALLLLGGVLFNNTYGSLLFTGGLVVFFMMLNLIQGFQKYNPINLSTHNMSLLKAVKTASDFMPAIIVSSTMIIVTIIAAIMIFNKKQL</sequence>
<organism evidence="2 3">
    <name type="scientific">Vallitalea pronyensis</name>
    <dbReference type="NCBI Taxonomy" id="1348613"/>
    <lineage>
        <taxon>Bacteria</taxon>
        <taxon>Bacillati</taxon>
        <taxon>Bacillota</taxon>
        <taxon>Clostridia</taxon>
        <taxon>Lachnospirales</taxon>
        <taxon>Vallitaleaceae</taxon>
        <taxon>Vallitalea</taxon>
    </lineage>
</organism>
<dbReference type="PANTHER" id="PTHR37305:SF1">
    <property type="entry name" value="MEMBRANE PROTEIN"/>
    <property type="match status" value="1"/>
</dbReference>
<proteinExistence type="predicted"/>
<dbReference type="PANTHER" id="PTHR37305">
    <property type="entry name" value="INTEGRAL MEMBRANE PROTEIN-RELATED"/>
    <property type="match status" value="1"/>
</dbReference>
<feature type="transmembrane region" description="Helical" evidence="1">
    <location>
        <begin position="74"/>
        <end position="91"/>
    </location>
</feature>
<evidence type="ECO:0000256" key="1">
    <source>
        <dbReference type="SAM" id="Phobius"/>
    </source>
</evidence>
<keyword evidence="3" id="KW-1185">Reference proteome</keyword>
<keyword evidence="1" id="KW-0812">Transmembrane</keyword>
<dbReference type="RefSeq" id="WP_212695516.1">
    <property type="nucleotide sequence ID" value="NZ_CP058649.1"/>
</dbReference>
<name>A0A8J8MNM7_9FIRM</name>
<dbReference type="GO" id="GO:0005886">
    <property type="term" value="C:plasma membrane"/>
    <property type="evidence" value="ECO:0007669"/>
    <property type="project" value="UniProtKB-SubCell"/>
</dbReference>
<evidence type="ECO:0000313" key="3">
    <source>
        <dbReference type="Proteomes" id="UP000683246"/>
    </source>
</evidence>
<dbReference type="EMBL" id="CP058649">
    <property type="protein sequence ID" value="QUI24819.1"/>
    <property type="molecule type" value="Genomic_DNA"/>
</dbReference>
<dbReference type="Proteomes" id="UP000683246">
    <property type="component" value="Chromosome"/>
</dbReference>
<accession>A0A8J8MNM7</accession>
<feature type="transmembrane region" description="Helical" evidence="1">
    <location>
        <begin position="183"/>
        <end position="202"/>
    </location>
</feature>
<gene>
    <name evidence="2" type="ORF">HZI73_22060</name>
</gene>
<feature type="transmembrane region" description="Helical" evidence="1">
    <location>
        <begin position="227"/>
        <end position="249"/>
    </location>
</feature>
<dbReference type="KEGG" id="vpy:HZI73_22060"/>
<dbReference type="GO" id="GO:0140359">
    <property type="term" value="F:ABC-type transporter activity"/>
    <property type="evidence" value="ECO:0007669"/>
    <property type="project" value="InterPro"/>
</dbReference>
<keyword evidence="1" id="KW-1133">Transmembrane helix</keyword>
<protein>
    <submittedName>
        <fullName evidence="2">ABC transporter permease</fullName>
    </submittedName>
</protein>
<dbReference type="AlphaFoldDB" id="A0A8J8MNM7"/>